<keyword evidence="3" id="KW-1185">Reference proteome</keyword>
<feature type="compositionally biased region" description="Polar residues" evidence="1">
    <location>
        <begin position="41"/>
        <end position="54"/>
    </location>
</feature>
<evidence type="ECO:0000313" key="2">
    <source>
        <dbReference type="EMBL" id="MED6256203.1"/>
    </source>
</evidence>
<dbReference type="Proteomes" id="UP001345963">
    <property type="component" value="Unassembled WGS sequence"/>
</dbReference>
<feature type="region of interest" description="Disordered" evidence="1">
    <location>
        <begin position="41"/>
        <end position="62"/>
    </location>
</feature>
<comment type="caution">
    <text evidence="2">The sequence shown here is derived from an EMBL/GenBank/DDBJ whole genome shotgun (WGS) entry which is preliminary data.</text>
</comment>
<gene>
    <name evidence="2" type="ORF">ATANTOWER_021753</name>
</gene>
<sequence>MKQRTELALYQVLGKRPEMMRLRASTGTVWFCHSVPDSTSVTSIRKASKAPSSVDQDRRKLSHDTSLTVTLVTAGISSAGRQQTHQHHNANTK</sequence>
<dbReference type="EMBL" id="JAHUTI010073530">
    <property type="protein sequence ID" value="MED6256203.1"/>
    <property type="molecule type" value="Genomic_DNA"/>
</dbReference>
<proteinExistence type="predicted"/>
<evidence type="ECO:0000313" key="3">
    <source>
        <dbReference type="Proteomes" id="UP001345963"/>
    </source>
</evidence>
<protein>
    <submittedName>
        <fullName evidence="2">Uncharacterized protein</fullName>
    </submittedName>
</protein>
<evidence type="ECO:0000256" key="1">
    <source>
        <dbReference type="SAM" id="MobiDB-lite"/>
    </source>
</evidence>
<organism evidence="2 3">
    <name type="scientific">Ataeniobius toweri</name>
    <dbReference type="NCBI Taxonomy" id="208326"/>
    <lineage>
        <taxon>Eukaryota</taxon>
        <taxon>Metazoa</taxon>
        <taxon>Chordata</taxon>
        <taxon>Craniata</taxon>
        <taxon>Vertebrata</taxon>
        <taxon>Euteleostomi</taxon>
        <taxon>Actinopterygii</taxon>
        <taxon>Neopterygii</taxon>
        <taxon>Teleostei</taxon>
        <taxon>Neoteleostei</taxon>
        <taxon>Acanthomorphata</taxon>
        <taxon>Ovalentaria</taxon>
        <taxon>Atherinomorphae</taxon>
        <taxon>Cyprinodontiformes</taxon>
        <taxon>Goodeidae</taxon>
        <taxon>Ataeniobius</taxon>
    </lineage>
</organism>
<reference evidence="2 3" key="1">
    <citation type="submission" date="2021-07" db="EMBL/GenBank/DDBJ databases">
        <authorList>
            <person name="Palmer J.M."/>
        </authorList>
    </citation>
    <scope>NUCLEOTIDE SEQUENCE [LARGE SCALE GENOMIC DNA]</scope>
    <source>
        <strain evidence="2 3">AT_MEX2019</strain>
        <tissue evidence="2">Muscle</tissue>
    </source>
</reference>
<name>A0ABU7C030_9TELE</name>
<accession>A0ABU7C030</accession>